<feature type="domain" description="NAD-dependent epimerase/dehydratase" evidence="3">
    <location>
        <begin position="5"/>
        <end position="222"/>
    </location>
</feature>
<evidence type="ECO:0000256" key="2">
    <source>
        <dbReference type="ARBA" id="ARBA00007637"/>
    </source>
</evidence>
<dbReference type="InterPro" id="IPR020904">
    <property type="entry name" value="Sc_DH/Rdtase_CS"/>
</dbReference>
<dbReference type="InterPro" id="IPR036291">
    <property type="entry name" value="NAD(P)-bd_dom_sf"/>
</dbReference>
<dbReference type="Gene3D" id="3.40.50.720">
    <property type="entry name" value="NAD(P)-binding Rossmann-like Domain"/>
    <property type="match status" value="1"/>
</dbReference>
<sequence length="301" mass="31948">MSAAILVAGAAGLVGGAVMSALRRRGRPVIGIDLTADADRDVLACDLCDMKHLETVAKEWDLAAIVHCGAVSGPSLYREDPGFVVGTNIGSTQNLLDLARKRQIPRFVFASSASVYGPTDPCLDVTENMPLHPSSVYAATKIAGEALVEAYSSQYSLSAASLRIAAVYGPGRRTPCVIREMIMAAAEGRVLNLPVGGHQRYHYIHVDDVASAVIAALDAADFSISAYTIAADRGVSLGELAKLVREAVPGPHIDVEANEDPLSDPQGPYDLKAVQRDLAWLPTIELTAGIRSYAAWLLQKK</sequence>
<dbReference type="PROSITE" id="PS00061">
    <property type="entry name" value="ADH_SHORT"/>
    <property type="match status" value="1"/>
</dbReference>
<dbReference type="AlphaFoldDB" id="A0A6L9UES8"/>
<evidence type="ECO:0000313" key="4">
    <source>
        <dbReference type="EMBL" id="NEI74483.1"/>
    </source>
</evidence>
<dbReference type="EMBL" id="WUEY01000031">
    <property type="protein sequence ID" value="NEI74483.1"/>
    <property type="molecule type" value="Genomic_DNA"/>
</dbReference>
<organism evidence="4 5">
    <name type="scientific">Rhizobium lusitanum</name>
    <dbReference type="NCBI Taxonomy" id="293958"/>
    <lineage>
        <taxon>Bacteria</taxon>
        <taxon>Pseudomonadati</taxon>
        <taxon>Pseudomonadota</taxon>
        <taxon>Alphaproteobacteria</taxon>
        <taxon>Hyphomicrobiales</taxon>
        <taxon>Rhizobiaceae</taxon>
        <taxon>Rhizobium/Agrobacterium group</taxon>
        <taxon>Rhizobium</taxon>
    </lineage>
</organism>
<evidence type="ECO:0000256" key="1">
    <source>
        <dbReference type="ARBA" id="ARBA00005125"/>
    </source>
</evidence>
<protein>
    <submittedName>
        <fullName evidence="4">NAD-dependent epimerase/dehydratase family protein</fullName>
    </submittedName>
</protein>
<dbReference type="InterPro" id="IPR001509">
    <property type="entry name" value="Epimerase_deHydtase"/>
</dbReference>
<comment type="pathway">
    <text evidence="1">Bacterial outer membrane biogenesis; LPS O-antigen biosynthesis.</text>
</comment>
<name>A0A6L9UES8_9HYPH</name>
<gene>
    <name evidence="4" type="ORF">GR212_33585</name>
</gene>
<dbReference type="Pfam" id="PF01370">
    <property type="entry name" value="Epimerase"/>
    <property type="match status" value="1"/>
</dbReference>
<comment type="similarity">
    <text evidence="2">Belongs to the NAD(P)-dependent epimerase/dehydratase family.</text>
</comment>
<reference evidence="4 5" key="1">
    <citation type="submission" date="2019-12" db="EMBL/GenBank/DDBJ databases">
        <title>Rhizobium genotypes associated with high levels of biological nitrogen fixation by grain legumes in a temperate-maritime cropping system.</title>
        <authorList>
            <person name="Maluk M."/>
            <person name="Francesc Ferrando Molina F."/>
            <person name="Lopez Del Egido L."/>
            <person name="Lafos M."/>
            <person name="Langarica-Fuentes A."/>
            <person name="Gebre Yohannes G."/>
            <person name="Young M.W."/>
            <person name="Martin P."/>
            <person name="Gantlett R."/>
            <person name="Kenicer G."/>
            <person name="Hawes C."/>
            <person name="Begg G.S."/>
            <person name="Quilliam R.S."/>
            <person name="Squire G.R."/>
            <person name="Poole P.S."/>
            <person name="Young P.W."/>
            <person name="Iannetta P.M."/>
            <person name="James E.K."/>
        </authorList>
    </citation>
    <scope>NUCLEOTIDE SEQUENCE [LARGE SCALE GENOMIC DNA]</scope>
    <source>
        <strain evidence="4 5">JHI1118</strain>
    </source>
</reference>
<comment type="caution">
    <text evidence="4">The sequence shown here is derived from an EMBL/GenBank/DDBJ whole genome shotgun (WGS) entry which is preliminary data.</text>
</comment>
<evidence type="ECO:0000313" key="5">
    <source>
        <dbReference type="Proteomes" id="UP000483035"/>
    </source>
</evidence>
<proteinExistence type="inferred from homology"/>
<dbReference type="SUPFAM" id="SSF51735">
    <property type="entry name" value="NAD(P)-binding Rossmann-fold domains"/>
    <property type="match status" value="1"/>
</dbReference>
<dbReference type="PANTHER" id="PTHR43000">
    <property type="entry name" value="DTDP-D-GLUCOSE 4,6-DEHYDRATASE-RELATED"/>
    <property type="match status" value="1"/>
</dbReference>
<dbReference type="CDD" id="cd08946">
    <property type="entry name" value="SDR_e"/>
    <property type="match status" value="1"/>
</dbReference>
<accession>A0A6L9UES8</accession>
<evidence type="ECO:0000259" key="3">
    <source>
        <dbReference type="Pfam" id="PF01370"/>
    </source>
</evidence>
<dbReference type="RefSeq" id="WP_163993789.1">
    <property type="nucleotide sequence ID" value="NZ_WUEY01000031.1"/>
</dbReference>
<dbReference type="Proteomes" id="UP000483035">
    <property type="component" value="Unassembled WGS sequence"/>
</dbReference>